<feature type="compositionally biased region" description="Basic and acidic residues" evidence="1">
    <location>
        <begin position="546"/>
        <end position="556"/>
    </location>
</feature>
<feature type="non-terminal residue" evidence="2">
    <location>
        <position position="1"/>
    </location>
</feature>
<proteinExistence type="predicted"/>
<dbReference type="AlphaFoldDB" id="K0RXL4"/>
<keyword evidence="3" id="KW-1185">Reference proteome</keyword>
<feature type="region of interest" description="Disordered" evidence="1">
    <location>
        <begin position="1"/>
        <end position="53"/>
    </location>
</feature>
<dbReference type="OrthoDB" id="39594at2759"/>
<dbReference type="EMBL" id="AGNL01037480">
    <property type="protein sequence ID" value="EJK53591.1"/>
    <property type="molecule type" value="Genomic_DNA"/>
</dbReference>
<dbReference type="eggNOG" id="ENOG502SNTW">
    <property type="taxonomic scope" value="Eukaryota"/>
</dbReference>
<feature type="compositionally biased region" description="Basic and acidic residues" evidence="1">
    <location>
        <begin position="41"/>
        <end position="52"/>
    </location>
</feature>
<evidence type="ECO:0000256" key="1">
    <source>
        <dbReference type="SAM" id="MobiDB-lite"/>
    </source>
</evidence>
<sequence>PATITPSTATWAPPGAPASSGLSRSWRLNSRPPPRARRRPAKEETAEEETKAAPDAMYHGLAWGDIPDDTRAAYVALGYDEAYWNGEEEDPATSAMAWMELTAEEQEAATILGYDESSWCSPDDPACGSEFEHFLTPDLEAGYADLIKFEDDGVVVHDYAARVGMPEHLVPTLRKYAEDMGLWRIMENMLYEDPLEPANARWFNHFHSPYQTTDNPAQLRNFTWGAVRPAKNWKSDMHWFHTADELSHEDSLRALARGGFDSVLRGIGKRFGLKTLHVDKLGFIVVTNCQRGYLHTDFENVGGGAFNFLFGINSPEDGGPELIFETEDKMRRGEVYYGANAGILVGDGTRHRTRECDHRASHQVRITAFIYLVDLNDDNLHDVIAYSPFSISSPPYQERRKWTWTQRGRHWNQNNGSVSLINDVGRKPFNVSDVWDNCDKSKCRSGNQQVSVDEGYDMRTQNVVGLYLPGWIAAELGEGGRDLFTITLNNLKTLLRLCQQSSGAPFALAISLSASIGFRDRCSVRQDGPRRPAPQLIQAHRPRPARPHDRPSDPARARPQLHTHFTDTPITG</sequence>
<dbReference type="Proteomes" id="UP000266841">
    <property type="component" value="Unassembled WGS sequence"/>
</dbReference>
<protein>
    <submittedName>
        <fullName evidence="2">Uncharacterized protein</fullName>
    </submittedName>
</protein>
<accession>K0RXL4</accession>
<comment type="caution">
    <text evidence="2">The sequence shown here is derived from an EMBL/GenBank/DDBJ whole genome shotgun (WGS) entry which is preliminary data.</text>
</comment>
<evidence type="ECO:0000313" key="2">
    <source>
        <dbReference type="EMBL" id="EJK53591.1"/>
    </source>
</evidence>
<reference evidence="2 3" key="1">
    <citation type="journal article" date="2012" name="Genome Biol.">
        <title>Genome and low-iron response of an oceanic diatom adapted to chronic iron limitation.</title>
        <authorList>
            <person name="Lommer M."/>
            <person name="Specht M."/>
            <person name="Roy A.S."/>
            <person name="Kraemer L."/>
            <person name="Andreson R."/>
            <person name="Gutowska M.A."/>
            <person name="Wolf J."/>
            <person name="Bergner S.V."/>
            <person name="Schilhabel M.B."/>
            <person name="Klostermeier U.C."/>
            <person name="Beiko R.G."/>
            <person name="Rosenstiel P."/>
            <person name="Hippler M."/>
            <person name="Laroche J."/>
        </authorList>
    </citation>
    <scope>NUCLEOTIDE SEQUENCE [LARGE SCALE GENOMIC DNA]</scope>
    <source>
        <strain evidence="2 3">CCMP1005</strain>
    </source>
</reference>
<gene>
    <name evidence="2" type="ORF">THAOC_26942</name>
</gene>
<feature type="compositionally biased region" description="Polar residues" evidence="1">
    <location>
        <begin position="1"/>
        <end position="10"/>
    </location>
</feature>
<organism evidence="2 3">
    <name type="scientific">Thalassiosira oceanica</name>
    <name type="common">Marine diatom</name>
    <dbReference type="NCBI Taxonomy" id="159749"/>
    <lineage>
        <taxon>Eukaryota</taxon>
        <taxon>Sar</taxon>
        <taxon>Stramenopiles</taxon>
        <taxon>Ochrophyta</taxon>
        <taxon>Bacillariophyta</taxon>
        <taxon>Coscinodiscophyceae</taxon>
        <taxon>Thalassiosirophycidae</taxon>
        <taxon>Thalassiosirales</taxon>
        <taxon>Thalassiosiraceae</taxon>
        <taxon>Thalassiosira</taxon>
    </lineage>
</organism>
<name>K0RXL4_THAOC</name>
<feature type="region of interest" description="Disordered" evidence="1">
    <location>
        <begin position="524"/>
        <end position="572"/>
    </location>
</feature>
<evidence type="ECO:0000313" key="3">
    <source>
        <dbReference type="Proteomes" id="UP000266841"/>
    </source>
</evidence>